<feature type="chain" id="PRO_5036765500" evidence="1">
    <location>
        <begin position="22"/>
        <end position="89"/>
    </location>
</feature>
<reference evidence="3" key="1">
    <citation type="submission" date="2022-11" db="UniProtKB">
        <authorList>
            <consortium name="WormBaseParasite"/>
        </authorList>
    </citation>
    <scope>IDENTIFICATION</scope>
</reference>
<protein>
    <submittedName>
        <fullName evidence="3">Uncharacterized protein</fullName>
    </submittedName>
</protein>
<keyword evidence="1" id="KW-0732">Signal</keyword>
<dbReference type="Proteomes" id="UP000887540">
    <property type="component" value="Unplaced"/>
</dbReference>
<dbReference type="WBParaSite" id="ACRNAN_scaffold23312.g15085.t1">
    <property type="protein sequence ID" value="ACRNAN_scaffold23312.g15085.t1"/>
    <property type="gene ID" value="ACRNAN_scaffold23312.g15085"/>
</dbReference>
<keyword evidence="2" id="KW-1185">Reference proteome</keyword>
<proteinExistence type="predicted"/>
<dbReference type="AlphaFoldDB" id="A0A914DDL1"/>
<accession>A0A914DDL1</accession>
<sequence length="89" mass="10076">MLVLVVVSSFLLISLDSLVQGKIHYLSLQSDARRNILLTKFGYDVNGTFDFRLTHFIVPEPVLEKPFVCLSIRVCANSRETHFTTIPGH</sequence>
<evidence type="ECO:0000256" key="1">
    <source>
        <dbReference type="SAM" id="SignalP"/>
    </source>
</evidence>
<feature type="signal peptide" evidence="1">
    <location>
        <begin position="1"/>
        <end position="21"/>
    </location>
</feature>
<name>A0A914DDL1_9BILA</name>
<evidence type="ECO:0000313" key="2">
    <source>
        <dbReference type="Proteomes" id="UP000887540"/>
    </source>
</evidence>
<organism evidence="2 3">
    <name type="scientific">Acrobeloides nanus</name>
    <dbReference type="NCBI Taxonomy" id="290746"/>
    <lineage>
        <taxon>Eukaryota</taxon>
        <taxon>Metazoa</taxon>
        <taxon>Ecdysozoa</taxon>
        <taxon>Nematoda</taxon>
        <taxon>Chromadorea</taxon>
        <taxon>Rhabditida</taxon>
        <taxon>Tylenchina</taxon>
        <taxon>Cephalobomorpha</taxon>
        <taxon>Cephaloboidea</taxon>
        <taxon>Cephalobidae</taxon>
        <taxon>Acrobeloides</taxon>
    </lineage>
</organism>
<evidence type="ECO:0000313" key="3">
    <source>
        <dbReference type="WBParaSite" id="ACRNAN_scaffold23312.g15085.t1"/>
    </source>
</evidence>